<accession>A0A1S3IC40</accession>
<organism evidence="3 4">
    <name type="scientific">Lingula anatina</name>
    <name type="common">Brachiopod</name>
    <name type="synonym">Lingula unguis</name>
    <dbReference type="NCBI Taxonomy" id="7574"/>
    <lineage>
        <taxon>Eukaryota</taxon>
        <taxon>Metazoa</taxon>
        <taxon>Spiralia</taxon>
        <taxon>Lophotrochozoa</taxon>
        <taxon>Brachiopoda</taxon>
        <taxon>Linguliformea</taxon>
        <taxon>Lingulata</taxon>
        <taxon>Lingulida</taxon>
        <taxon>Linguloidea</taxon>
        <taxon>Lingulidae</taxon>
        <taxon>Lingula</taxon>
    </lineage>
</organism>
<proteinExistence type="predicted"/>
<dbReference type="OrthoDB" id="1262810at2759"/>
<feature type="compositionally biased region" description="Basic and acidic residues" evidence="1">
    <location>
        <begin position="896"/>
        <end position="916"/>
    </location>
</feature>
<dbReference type="GeneID" id="106162632"/>
<dbReference type="PANTHER" id="PTHR32387:SF0">
    <property type="entry name" value="PROTEIN NO VEIN"/>
    <property type="match status" value="1"/>
</dbReference>
<feature type="compositionally biased region" description="Polar residues" evidence="1">
    <location>
        <begin position="877"/>
        <end position="890"/>
    </location>
</feature>
<evidence type="ECO:0000313" key="3">
    <source>
        <dbReference type="Proteomes" id="UP000085678"/>
    </source>
</evidence>
<keyword evidence="3" id="KW-1185">Reference proteome</keyword>
<feature type="compositionally biased region" description="Polar residues" evidence="1">
    <location>
        <begin position="972"/>
        <end position="988"/>
    </location>
</feature>
<name>A0A1S3IC40_LINAN</name>
<feature type="compositionally biased region" description="Polar residues" evidence="1">
    <location>
        <begin position="930"/>
        <end position="941"/>
    </location>
</feature>
<dbReference type="RefSeq" id="XP_013395426.1">
    <property type="nucleotide sequence ID" value="XM_013539972.2"/>
</dbReference>
<evidence type="ECO:0000256" key="1">
    <source>
        <dbReference type="SAM" id="MobiDB-lite"/>
    </source>
</evidence>
<protein>
    <submittedName>
        <fullName evidence="4">Uncharacterized protein LOC106162632</fullName>
    </submittedName>
</protein>
<evidence type="ECO:0000313" key="4">
    <source>
        <dbReference type="RefSeq" id="XP_013395426.1"/>
    </source>
</evidence>
<dbReference type="KEGG" id="lak:106162632"/>
<feature type="compositionally biased region" description="Basic and acidic residues" evidence="1">
    <location>
        <begin position="864"/>
        <end position="876"/>
    </location>
</feature>
<sequence length="1212" mass="137291">MQAALTVLEQDIPTVHPDVLISLDGVQNASVKRMLENMGVKHISSEDVIKKHVLPCFASGKWKEKSTDLLLAYVQLIKEQWTSDKQSLNMLEVRRAIQVQLTSGHFVNPQDTTVQLSVEYLSMFDLPSMFPDSVWNIVSSAYLDLSGLSSKQTTSNRQQWKMFLLALGVKEFLAVDKQEVVLKHSELDSSPWAWMKDLFPAYEGRYYIDDQVCPQFDQLTSQVDSPAKYQQMVVLLQALDGLWEAQYANYKLATVYDEDKKELKQVESSFFMNVKKLPWIPSEKGKFGAYRNRGGSIDHLEMENVLLHGSSIYIRYREIESLLGEHVPYLARGIHLKSALCKELGIQTFLSNEAILEHLREWSEASSQGQIFLTTVRHMKNVYWHFESRYTADELKELFGQNDFIFVPNEDGATYQTNAFVAGEFLPLKMVCWHDPTGLVQKYGAQGKGAGMTGQKEKYKRELAHVYHDMEAFFRGILQVMETPTMKEYVQLLQEIAEENPVPNHAATLHAYKIFEILGQKCKKKENPSGIVGQKGRGILSEPTDASNVELDSIFAGQLKHLLETADVIPTSSNKWVQIQEDPLLADDPRLAELFKKQVAEKILLVAEPVTVVSGIQQSSSEDQVTELRSRAEFFFKAVGIKTLSEGVEQEVVPESTRPSPEVQQYIHKVVPYIQQFLFSFHPTVYKKLQEKKVSAVLKLLLFYQSSKLDVVYRLRDKPRVNVTVQEKCILQNEREFYVHKDSVKSYRDMDKELVKIFLPASAQDLETGLLNFLQVLRMHIQKPDGGMTDADFQREQKMKALPEEEERWAVPEPDQLLIRPSQKTESKEHPLDDLNWTEKDEKAKKKKNPPEAGELTSWPPPPPKEKMGPPTDSERSQPQATGKPSTGSAPISEPLHLHVKDGDNHASQRAQKDHGPFSQVGTSPVLPQIQPSSGQNQVTKADSRDAPIDQGQSSSTTEDGSVGRPVDKTGQVVNQRPEQTQHVPDSVPTVQHQALPQFGVPSQFGFSVPGPQVDPSHHHQQGSQDMGSRGGESDLFSLFSSPPRSLGPALFGPGDSIEQVQYEDTTGINIETALPPVAEVLVGDKKHIGEWGEKWVNSFLQAKFREQIEKKYLVIHWVNEKQESGKPFDFCIEWIAEEKQVFIEVKSTFAENKDMFEISSQELKAAQKLKKNYQIYRVYNAGNSFQPVKLRVLENVLQLLDSKAIKMSMWL</sequence>
<dbReference type="PANTHER" id="PTHR32387">
    <property type="entry name" value="WU:FJ29H11"/>
    <property type="match status" value="1"/>
</dbReference>
<evidence type="ECO:0000259" key="2">
    <source>
        <dbReference type="Pfam" id="PF13020"/>
    </source>
</evidence>
<feature type="region of interest" description="Disordered" evidence="1">
    <location>
        <begin position="801"/>
        <end position="988"/>
    </location>
</feature>
<dbReference type="InterPro" id="IPR024975">
    <property type="entry name" value="NOV_C"/>
</dbReference>
<feature type="domain" description="Protein NO VEIN C-terminal" evidence="2">
    <location>
        <begin position="1094"/>
        <end position="1187"/>
    </location>
</feature>
<dbReference type="Pfam" id="PF13020">
    <property type="entry name" value="NOV_C"/>
    <property type="match status" value="1"/>
</dbReference>
<dbReference type="InterPro" id="IPR052957">
    <property type="entry name" value="Auxin_embryo_med"/>
</dbReference>
<dbReference type="InParanoid" id="A0A1S3IC40"/>
<dbReference type="STRING" id="7574.A0A1S3IC40"/>
<reference evidence="4" key="1">
    <citation type="submission" date="2025-08" db="UniProtKB">
        <authorList>
            <consortium name="RefSeq"/>
        </authorList>
    </citation>
    <scope>IDENTIFICATION</scope>
    <source>
        <tissue evidence="4">Gonads</tissue>
    </source>
</reference>
<feature type="compositionally biased region" description="Polar residues" evidence="1">
    <location>
        <begin position="951"/>
        <end position="960"/>
    </location>
</feature>
<feature type="compositionally biased region" description="Basic and acidic residues" evidence="1">
    <location>
        <begin position="823"/>
        <end position="844"/>
    </location>
</feature>
<dbReference type="Proteomes" id="UP000085678">
    <property type="component" value="Unplaced"/>
</dbReference>
<feature type="region of interest" description="Disordered" evidence="1">
    <location>
        <begin position="1001"/>
        <end position="1035"/>
    </location>
</feature>
<dbReference type="AlphaFoldDB" id="A0A1S3IC40"/>
<gene>
    <name evidence="4" type="primary">LOC106162632</name>
</gene>